<name>A0A6C0DKA5_9ZZZZ</name>
<dbReference type="AlphaFoldDB" id="A0A6C0DKA5"/>
<proteinExistence type="predicted"/>
<dbReference type="EMBL" id="MN739621">
    <property type="protein sequence ID" value="QHT16359.1"/>
    <property type="molecule type" value="Genomic_DNA"/>
</dbReference>
<keyword evidence="1" id="KW-1133">Transmembrane helix</keyword>
<feature type="transmembrane region" description="Helical" evidence="1">
    <location>
        <begin position="18"/>
        <end position="37"/>
    </location>
</feature>
<accession>A0A6C0DKA5</accession>
<feature type="transmembrane region" description="Helical" evidence="1">
    <location>
        <begin position="43"/>
        <end position="60"/>
    </location>
</feature>
<protein>
    <submittedName>
        <fullName evidence="2">Uncharacterized protein</fullName>
    </submittedName>
</protein>
<feature type="transmembrane region" description="Helical" evidence="1">
    <location>
        <begin position="67"/>
        <end position="85"/>
    </location>
</feature>
<keyword evidence="1" id="KW-0812">Transmembrane</keyword>
<evidence type="ECO:0000313" key="2">
    <source>
        <dbReference type="EMBL" id="QHT16359.1"/>
    </source>
</evidence>
<sequence length="344" mass="39256">MKSKITFKNILNEENEPILIGCITILIALWLVIYAIPGLLSNLFNTVLGKLILLLFVILLSSKSIKYGILLLLIIIIINRLLSIYSSNQSKLEAFTQSTSAPSTQFDQKSINQFLEIQKTINPHVIFDINAIQKQATQEELNYFNEHGYWPWTEEIKNLYIESLSKNPYVRADPGSALQTMRSIYNQSAILQLLSYQTKEGQFLLNGVSVHNNEPNKYQDLPSGWGDYAFRSGQITRDNNIVKCGYNNTDKSSNPSNPTLQEIQYMGNDGILYNHVKKITQVDYNNLEKLIPGFTFLREPCDPCQALENPPKYNCPFKLELRGSDNGVSQVWSYLWKQPTNITN</sequence>
<keyword evidence="1" id="KW-0472">Membrane</keyword>
<reference evidence="2" key="1">
    <citation type="journal article" date="2020" name="Nature">
        <title>Giant virus diversity and host interactions through global metagenomics.</title>
        <authorList>
            <person name="Schulz F."/>
            <person name="Roux S."/>
            <person name="Paez-Espino D."/>
            <person name="Jungbluth S."/>
            <person name="Walsh D.A."/>
            <person name="Denef V.J."/>
            <person name="McMahon K.D."/>
            <person name="Konstantinidis K.T."/>
            <person name="Eloe-Fadrosh E.A."/>
            <person name="Kyrpides N.C."/>
            <person name="Woyke T."/>
        </authorList>
    </citation>
    <scope>NUCLEOTIDE SEQUENCE</scope>
    <source>
        <strain evidence="2">GVMAG-M-3300023174-182</strain>
    </source>
</reference>
<organism evidence="2">
    <name type="scientific">viral metagenome</name>
    <dbReference type="NCBI Taxonomy" id="1070528"/>
    <lineage>
        <taxon>unclassified sequences</taxon>
        <taxon>metagenomes</taxon>
        <taxon>organismal metagenomes</taxon>
    </lineage>
</organism>
<evidence type="ECO:0000256" key="1">
    <source>
        <dbReference type="SAM" id="Phobius"/>
    </source>
</evidence>